<accession>A0A837CPS9</accession>
<comment type="caution">
    <text evidence="1">The sequence shown here is derived from an EMBL/GenBank/DDBJ whole genome shotgun (WGS) entry which is preliminary data.</text>
</comment>
<dbReference type="EMBL" id="ADOU02000004">
    <property type="protein sequence ID" value="KGJ71334.1"/>
    <property type="molecule type" value="Genomic_DNA"/>
</dbReference>
<proteinExistence type="predicted"/>
<protein>
    <submittedName>
        <fullName evidence="1">Uncharacterized protein</fullName>
    </submittedName>
</protein>
<dbReference type="AlphaFoldDB" id="A0A837CPS9"/>
<evidence type="ECO:0000313" key="2">
    <source>
        <dbReference type="Proteomes" id="UP000024900"/>
    </source>
</evidence>
<reference evidence="1 2" key="1">
    <citation type="journal article" date="2014" name="BMC Genomics">
        <title>Comparative genomics of Bradyrhizobium japonicum CPAC 15 and Bradyrhizobium diazoefficiens CPAC 7: elite model strains for understanding symbiotic performance with soybean.</title>
        <authorList>
            <person name="Siqueira A.F."/>
            <person name="Ormeno-Orrillo E."/>
            <person name="Souza R.C."/>
            <person name="Rodrigues E.P."/>
            <person name="Almeida L.G."/>
            <person name="Barcellos F.G."/>
            <person name="Batista J.S."/>
            <person name="Nakatami A.S."/>
            <person name="Martinez-Romero E."/>
            <person name="Vasconcelos A.T."/>
            <person name="Hungria M."/>
        </authorList>
    </citation>
    <scope>NUCLEOTIDE SEQUENCE [LARGE SCALE GENOMIC DNA]</scope>
    <source>
        <strain evidence="1 2">SEMIA 5080</strain>
    </source>
</reference>
<organism evidence="1 2">
    <name type="scientific">Bradyrhizobium diazoefficiens SEMIA 5080</name>
    <dbReference type="NCBI Taxonomy" id="754504"/>
    <lineage>
        <taxon>Bacteria</taxon>
        <taxon>Pseudomonadati</taxon>
        <taxon>Pseudomonadota</taxon>
        <taxon>Alphaproteobacteria</taxon>
        <taxon>Hyphomicrobiales</taxon>
        <taxon>Nitrobacteraceae</taxon>
        <taxon>Bradyrhizobium</taxon>
    </lineage>
</organism>
<sequence length="72" mass="8367">MFITLLRLVLVRQFSRRQAKLQLSKPLYQQFDDLLVVGGRQRIHTTQRHLALENGRHHGFDAHGTSSEIRSS</sequence>
<name>A0A837CPS9_9BRAD</name>
<evidence type="ECO:0000313" key="1">
    <source>
        <dbReference type="EMBL" id="KGJ71334.1"/>
    </source>
</evidence>
<dbReference type="Proteomes" id="UP000024900">
    <property type="component" value="Unassembled WGS sequence"/>
</dbReference>
<gene>
    <name evidence="1" type="ORF">BJA5080_07779</name>
</gene>